<dbReference type="PANTHER" id="PTHR43280">
    <property type="entry name" value="ARAC-FAMILY TRANSCRIPTIONAL REGULATOR"/>
    <property type="match status" value="1"/>
</dbReference>
<dbReference type="PANTHER" id="PTHR43280:SF28">
    <property type="entry name" value="HTH-TYPE TRANSCRIPTIONAL ACTIVATOR RHAS"/>
    <property type="match status" value="1"/>
</dbReference>
<dbReference type="SMART" id="SM00342">
    <property type="entry name" value="HTH_ARAC"/>
    <property type="match status" value="1"/>
</dbReference>
<dbReference type="Gene3D" id="2.60.120.10">
    <property type="entry name" value="Jelly Rolls"/>
    <property type="match status" value="1"/>
</dbReference>
<dbReference type="Pfam" id="PF02311">
    <property type="entry name" value="AraC_binding"/>
    <property type="match status" value="1"/>
</dbReference>
<dbReference type="SUPFAM" id="SSF46689">
    <property type="entry name" value="Homeodomain-like"/>
    <property type="match status" value="2"/>
</dbReference>
<gene>
    <name evidence="5" type="ORF">NQ502_06325</name>
</gene>
<sequence length="292" mass="33458">MLWSETNRKIAEIFEGGQLPTMVYISKQGYERKKVLRSLHRHESICELLLIYRGEGSYQVEGKHYPLKEGSLIYYNQGDLHEVVSGSEHEIGSYCIGITNLQRKGLPRNHLVETGGPYVRQTGNLFPILRSMCEQMYELEGADEEGRLVAQLQCASFLVMTSRLKSFPTVAAQRTSEEQNVLRIRDYLNQHFTENITLDMTAKDLGYSATYVSHIFKNSTGQTPIQYVIRRRVGLAQTLLISTDFSATQIATMVGYDNTNYFSTLFTRTTGMTPIRYRQLYKEEMKGTNRQS</sequence>
<dbReference type="InterPro" id="IPR003313">
    <property type="entry name" value="AraC-bd"/>
</dbReference>
<keyword evidence="1" id="KW-0805">Transcription regulation</keyword>
<dbReference type="SUPFAM" id="SSF51215">
    <property type="entry name" value="Regulatory protein AraC"/>
    <property type="match status" value="1"/>
</dbReference>
<proteinExistence type="predicted"/>
<evidence type="ECO:0000313" key="6">
    <source>
        <dbReference type="Proteomes" id="UP001060164"/>
    </source>
</evidence>
<dbReference type="RefSeq" id="WP_044983691.1">
    <property type="nucleotide sequence ID" value="NZ_CABLBR010000002.1"/>
</dbReference>
<dbReference type="InterPro" id="IPR014710">
    <property type="entry name" value="RmlC-like_jellyroll"/>
</dbReference>
<dbReference type="InterPro" id="IPR018060">
    <property type="entry name" value="HTH_AraC"/>
</dbReference>
<keyword evidence="2" id="KW-0238">DNA-binding</keyword>
<dbReference type="InterPro" id="IPR009057">
    <property type="entry name" value="Homeodomain-like_sf"/>
</dbReference>
<dbReference type="InterPro" id="IPR037923">
    <property type="entry name" value="HTH-like"/>
</dbReference>
<feature type="domain" description="HTH araC/xylS-type" evidence="4">
    <location>
        <begin position="182"/>
        <end position="280"/>
    </location>
</feature>
<dbReference type="Pfam" id="PF12833">
    <property type="entry name" value="HTH_18"/>
    <property type="match status" value="1"/>
</dbReference>
<evidence type="ECO:0000256" key="2">
    <source>
        <dbReference type="ARBA" id="ARBA00023125"/>
    </source>
</evidence>
<dbReference type="InterPro" id="IPR020449">
    <property type="entry name" value="Tscrpt_reg_AraC-type_HTH"/>
</dbReference>
<dbReference type="Gene3D" id="1.10.10.60">
    <property type="entry name" value="Homeodomain-like"/>
    <property type="match status" value="2"/>
</dbReference>
<protein>
    <submittedName>
        <fullName evidence="5">AraC family transcriptional regulator</fullName>
    </submittedName>
</protein>
<keyword evidence="6" id="KW-1185">Reference proteome</keyword>
<dbReference type="PRINTS" id="PR00032">
    <property type="entry name" value="HTHARAC"/>
</dbReference>
<dbReference type="EMBL" id="CP102290">
    <property type="protein sequence ID" value="UWP60644.1"/>
    <property type="molecule type" value="Genomic_DNA"/>
</dbReference>
<accession>A0ABY5VJ80</accession>
<evidence type="ECO:0000313" key="5">
    <source>
        <dbReference type="EMBL" id="UWP60644.1"/>
    </source>
</evidence>
<name>A0ABY5VJ80_9FIRM</name>
<dbReference type="PROSITE" id="PS01124">
    <property type="entry name" value="HTH_ARAC_FAMILY_2"/>
    <property type="match status" value="1"/>
</dbReference>
<organism evidence="5 6">
    <name type="scientific">Ruminococcus gauvreauii</name>
    <dbReference type="NCBI Taxonomy" id="438033"/>
    <lineage>
        <taxon>Bacteria</taxon>
        <taxon>Bacillati</taxon>
        <taxon>Bacillota</taxon>
        <taxon>Clostridia</taxon>
        <taxon>Eubacteriales</taxon>
        <taxon>Oscillospiraceae</taxon>
        <taxon>Ruminococcus</taxon>
    </lineage>
</organism>
<evidence type="ECO:0000256" key="3">
    <source>
        <dbReference type="ARBA" id="ARBA00023163"/>
    </source>
</evidence>
<keyword evidence="3" id="KW-0804">Transcription</keyword>
<reference evidence="5" key="1">
    <citation type="journal article" date="2022" name="Cell">
        <title>Design, construction, and in vivo augmentation of a complex gut microbiome.</title>
        <authorList>
            <person name="Cheng A.G."/>
            <person name="Ho P.Y."/>
            <person name="Aranda-Diaz A."/>
            <person name="Jain S."/>
            <person name="Yu F.B."/>
            <person name="Meng X."/>
            <person name="Wang M."/>
            <person name="Iakiviak M."/>
            <person name="Nagashima K."/>
            <person name="Zhao A."/>
            <person name="Murugkar P."/>
            <person name="Patil A."/>
            <person name="Atabakhsh K."/>
            <person name="Weakley A."/>
            <person name="Yan J."/>
            <person name="Brumbaugh A.R."/>
            <person name="Higginbottom S."/>
            <person name="Dimas A."/>
            <person name="Shiver A.L."/>
            <person name="Deutschbauer A."/>
            <person name="Neff N."/>
            <person name="Sonnenburg J.L."/>
            <person name="Huang K.C."/>
            <person name="Fischbach M.A."/>
        </authorList>
    </citation>
    <scope>NUCLEOTIDE SEQUENCE</scope>
    <source>
        <strain evidence="5">DSM 19829</strain>
    </source>
</reference>
<evidence type="ECO:0000256" key="1">
    <source>
        <dbReference type="ARBA" id="ARBA00023015"/>
    </source>
</evidence>
<evidence type="ECO:0000259" key="4">
    <source>
        <dbReference type="PROSITE" id="PS01124"/>
    </source>
</evidence>
<dbReference type="Proteomes" id="UP001060164">
    <property type="component" value="Chromosome"/>
</dbReference>